<dbReference type="Pfam" id="PF00789">
    <property type="entry name" value="UBX"/>
    <property type="match status" value="1"/>
</dbReference>
<dbReference type="InterPro" id="IPR029071">
    <property type="entry name" value="Ubiquitin-like_domsf"/>
</dbReference>
<dbReference type="SUPFAM" id="SSF54236">
    <property type="entry name" value="Ubiquitin-like"/>
    <property type="match status" value="1"/>
</dbReference>
<keyword evidence="2" id="KW-0963">Cytoplasm</keyword>
<dbReference type="Gene3D" id="1.10.8.10">
    <property type="entry name" value="DNA helicase RuvA subunit, C-terminal domain"/>
    <property type="match status" value="1"/>
</dbReference>
<feature type="region of interest" description="Disordered" evidence="4">
    <location>
        <begin position="38"/>
        <end position="111"/>
    </location>
</feature>
<sequence>MSAELNILKEMGFSEERAKKALQQCGNNSVESAMEWLLAHADDPMDTSEPVSDPTPTQVPAARGDSKDDVAVKQEPPSSPMSGVPCSSKETSENANLDGDQVPQLPKSIKCDDCGRKLRTEAEVEFHAVKTGHQSFSESTEEVKPLTEEEKLEKKKKLEEVIRQRRIEREEKAKKEAIEKEKSRRKVGQEIAHTRQKIEEQEMKKLAEERLREKMEDKLAKQRVLEQIERDKQARRQKFNMDPLPQPVQPAPVQELVAPPKDYSECKLQIRLTNGETLTQTFGAQEQLAAVRLYVQLHRTDGDAPFTLMTSFPRKVFKEEDYEVPLAGLGLVPAAVLIVTKVQ</sequence>
<comment type="subcellular location">
    <subcellularLocation>
        <location evidence="1">Cytoplasm</location>
    </subcellularLocation>
</comment>
<dbReference type="InterPro" id="IPR009060">
    <property type="entry name" value="UBA-like_sf"/>
</dbReference>
<evidence type="ECO:0000256" key="4">
    <source>
        <dbReference type="SAM" id="MobiDB-lite"/>
    </source>
</evidence>
<dbReference type="PANTHER" id="PTHR46340:SF1">
    <property type="entry name" value="UBX DOMAIN-CONTAINING PROTEIN 1"/>
    <property type="match status" value="1"/>
</dbReference>
<accession>A0A2R5LJN1</accession>
<dbReference type="PROSITE" id="PS50033">
    <property type="entry name" value="UBX"/>
    <property type="match status" value="1"/>
</dbReference>
<dbReference type="GO" id="GO:0036435">
    <property type="term" value="F:K48-linked polyubiquitin modification-dependent protein binding"/>
    <property type="evidence" value="ECO:0007669"/>
    <property type="project" value="TreeGrafter"/>
</dbReference>
<protein>
    <submittedName>
        <fullName evidence="7">Putative ubiquitin regulatory protein</fullName>
    </submittedName>
</protein>
<dbReference type="InterPro" id="IPR041923">
    <property type="entry name" value="UBA_UBXN1"/>
</dbReference>
<dbReference type="AlphaFoldDB" id="A0A2R5LJN1"/>
<evidence type="ECO:0000256" key="3">
    <source>
        <dbReference type="ARBA" id="ARBA00023054"/>
    </source>
</evidence>
<evidence type="ECO:0000259" key="5">
    <source>
        <dbReference type="PROSITE" id="PS50030"/>
    </source>
</evidence>
<dbReference type="Gene3D" id="3.10.20.90">
    <property type="entry name" value="Phosphatidylinositol 3-kinase Catalytic Subunit, Chain A, domain 1"/>
    <property type="match status" value="1"/>
</dbReference>
<dbReference type="EMBL" id="GGLE01005624">
    <property type="protein sequence ID" value="MBY09750.1"/>
    <property type="molecule type" value="Transcribed_RNA"/>
</dbReference>
<dbReference type="InterPro" id="IPR013087">
    <property type="entry name" value="Znf_C2H2_type"/>
</dbReference>
<reference evidence="7" key="1">
    <citation type="submission" date="2018-03" db="EMBL/GenBank/DDBJ databases">
        <title>The relapsing fever spirochete Borrelia turicatae persists in the highly oxidative environment of its soft-bodied tick vector.</title>
        <authorList>
            <person name="Bourret T.J."/>
            <person name="Boyle W.K."/>
            <person name="Valenzuela J.G."/>
            <person name="Oliveira F."/>
            <person name="Lopez J.E."/>
        </authorList>
    </citation>
    <scope>NUCLEOTIDE SEQUENCE</scope>
    <source>
        <strain evidence="7">Kansas strain/isolate</strain>
        <tissue evidence="7">Salivary glands</tissue>
    </source>
</reference>
<organism evidence="7">
    <name type="scientific">Ornithodoros turicata</name>
    <dbReference type="NCBI Taxonomy" id="34597"/>
    <lineage>
        <taxon>Eukaryota</taxon>
        <taxon>Metazoa</taxon>
        <taxon>Ecdysozoa</taxon>
        <taxon>Arthropoda</taxon>
        <taxon>Chelicerata</taxon>
        <taxon>Arachnida</taxon>
        <taxon>Acari</taxon>
        <taxon>Parasitiformes</taxon>
        <taxon>Ixodida</taxon>
        <taxon>Ixodoidea</taxon>
        <taxon>Argasidae</taxon>
        <taxon>Ornithodorinae</taxon>
        <taxon>Ornithodoros</taxon>
    </lineage>
</organism>
<dbReference type="InterPro" id="IPR001012">
    <property type="entry name" value="UBX_dom"/>
</dbReference>
<evidence type="ECO:0000313" key="7">
    <source>
        <dbReference type="EMBL" id="MBY09750.1"/>
    </source>
</evidence>
<dbReference type="GO" id="GO:0005737">
    <property type="term" value="C:cytoplasm"/>
    <property type="evidence" value="ECO:0007669"/>
    <property type="project" value="UniProtKB-SubCell"/>
</dbReference>
<dbReference type="SUPFAM" id="SSF46934">
    <property type="entry name" value="UBA-like"/>
    <property type="match status" value="1"/>
</dbReference>
<feature type="domain" description="UBX" evidence="6">
    <location>
        <begin position="261"/>
        <end position="339"/>
    </location>
</feature>
<dbReference type="SMART" id="SM00165">
    <property type="entry name" value="UBA"/>
    <property type="match status" value="1"/>
</dbReference>
<dbReference type="Pfam" id="PF24560">
    <property type="entry name" value="zf-C2H2_OTU1_C"/>
    <property type="match status" value="1"/>
</dbReference>
<dbReference type="GO" id="GO:0031397">
    <property type="term" value="P:negative regulation of protein ubiquitination"/>
    <property type="evidence" value="ECO:0007669"/>
    <property type="project" value="TreeGrafter"/>
</dbReference>
<evidence type="ECO:0000256" key="1">
    <source>
        <dbReference type="ARBA" id="ARBA00004496"/>
    </source>
</evidence>
<dbReference type="InterPro" id="IPR057766">
    <property type="entry name" value="Znf-C2H2_OTU1-like_C"/>
</dbReference>
<dbReference type="Pfam" id="PF22562">
    <property type="entry name" value="UBA_7"/>
    <property type="match status" value="1"/>
</dbReference>
<dbReference type="PANTHER" id="PTHR46340">
    <property type="entry name" value="UBX DOMAIN-CONTAINING PROTEIN 1"/>
    <property type="match status" value="1"/>
</dbReference>
<dbReference type="PROSITE" id="PS50030">
    <property type="entry name" value="UBA"/>
    <property type="match status" value="1"/>
</dbReference>
<name>A0A2R5LJN1_9ACAR</name>
<dbReference type="CDD" id="cd14302">
    <property type="entry name" value="UBA_UBXN1"/>
    <property type="match status" value="1"/>
</dbReference>
<dbReference type="GO" id="GO:1903094">
    <property type="term" value="P:negative regulation of protein K48-linked deubiquitination"/>
    <property type="evidence" value="ECO:0007669"/>
    <property type="project" value="TreeGrafter"/>
</dbReference>
<feature type="compositionally biased region" description="Basic and acidic residues" evidence="4">
    <location>
        <begin position="141"/>
        <end position="182"/>
    </location>
</feature>
<feature type="compositionally biased region" description="Basic and acidic residues" evidence="4">
    <location>
        <begin position="192"/>
        <end position="201"/>
    </location>
</feature>
<proteinExistence type="predicted"/>
<dbReference type="CDD" id="cd01772">
    <property type="entry name" value="UBX_UBXN1"/>
    <property type="match status" value="1"/>
</dbReference>
<dbReference type="SMART" id="SM00166">
    <property type="entry name" value="UBX"/>
    <property type="match status" value="1"/>
</dbReference>
<dbReference type="PROSITE" id="PS00028">
    <property type="entry name" value="ZINC_FINGER_C2H2_1"/>
    <property type="match status" value="1"/>
</dbReference>
<dbReference type="GO" id="GO:0005634">
    <property type="term" value="C:nucleus"/>
    <property type="evidence" value="ECO:0007669"/>
    <property type="project" value="TreeGrafter"/>
</dbReference>
<feature type="domain" description="UBA" evidence="5">
    <location>
        <begin position="1"/>
        <end position="40"/>
    </location>
</feature>
<evidence type="ECO:0000259" key="6">
    <source>
        <dbReference type="PROSITE" id="PS50033"/>
    </source>
</evidence>
<dbReference type="GO" id="GO:0032435">
    <property type="term" value="P:negative regulation of proteasomal ubiquitin-dependent protein catabolic process"/>
    <property type="evidence" value="ECO:0007669"/>
    <property type="project" value="TreeGrafter"/>
</dbReference>
<feature type="region of interest" description="Disordered" evidence="4">
    <location>
        <begin position="132"/>
        <end position="201"/>
    </location>
</feature>
<evidence type="ECO:0000256" key="2">
    <source>
        <dbReference type="ARBA" id="ARBA00022490"/>
    </source>
</evidence>
<keyword evidence="3" id="KW-0175">Coiled coil</keyword>
<dbReference type="InterPro" id="IPR015940">
    <property type="entry name" value="UBA"/>
</dbReference>